<evidence type="ECO:0000313" key="2">
    <source>
        <dbReference type="Proteomes" id="UP000250174"/>
    </source>
</evidence>
<name>A0AAX1Q636_9BACI</name>
<dbReference type="RefSeq" id="WP_111924999.1">
    <property type="nucleotide sequence ID" value="NZ_LVYK01000037.1"/>
</dbReference>
<proteinExistence type="predicted"/>
<accession>A0AAX1Q636</accession>
<organism evidence="1 2">
    <name type="scientific">Priestia endophytica</name>
    <dbReference type="NCBI Taxonomy" id="135735"/>
    <lineage>
        <taxon>Bacteria</taxon>
        <taxon>Bacillati</taxon>
        <taxon>Bacillota</taxon>
        <taxon>Bacilli</taxon>
        <taxon>Bacillales</taxon>
        <taxon>Bacillaceae</taxon>
        <taxon>Priestia</taxon>
    </lineage>
</organism>
<protein>
    <submittedName>
        <fullName evidence="1">Uncharacterized protein</fullName>
    </submittedName>
</protein>
<dbReference type="Proteomes" id="UP000250174">
    <property type="component" value="Unassembled WGS sequence"/>
</dbReference>
<dbReference type="EMBL" id="LVYK01000037">
    <property type="protein sequence ID" value="RAS75191.1"/>
    <property type="molecule type" value="Genomic_DNA"/>
</dbReference>
<sequence>MGYKALVKNFNPHIEGEITVEINSVEITGFMPFSVSFEPKKRHTVSTHSLSLIILDDLDIQEDESLEYGFFNIEESFAYNIKGIVDCEKKTINVGFELGLEDEIVNEMWQYNHKRV</sequence>
<reference evidence="1 2" key="1">
    <citation type="submission" date="2016-03" db="EMBL/GenBank/DDBJ databases">
        <title>Comparison of Bacillus endophyticus and B. anthracis characteristics using whole genome sequence analysis and microbiological techniques.</title>
        <authorList>
            <person name="Lekota K.E."/>
            <person name="Mafofo J."/>
            <person name="Rees J."/>
            <person name="Muchadeyi F.C."/>
            <person name="Madoroba E."/>
            <person name="Van Heerden H."/>
        </authorList>
    </citation>
    <scope>NUCLEOTIDE SEQUENCE [LARGE SCALE GENOMIC DNA]</scope>
    <source>
        <strain evidence="1 2">3631_10C</strain>
    </source>
</reference>
<gene>
    <name evidence="1" type="ORF">A3864_16100</name>
</gene>
<dbReference type="AlphaFoldDB" id="A0AAX1Q636"/>
<evidence type="ECO:0000313" key="1">
    <source>
        <dbReference type="EMBL" id="RAS75191.1"/>
    </source>
</evidence>
<comment type="caution">
    <text evidence="1">The sequence shown here is derived from an EMBL/GenBank/DDBJ whole genome shotgun (WGS) entry which is preliminary data.</text>
</comment>